<sequence length="257" mass="27789">MRRQHGFTLVELVMVIVLLGIVATISVQFVSLSTRGALDVGARQQRALQAVVVSEQISRELRNAFPNSIRISGNCLEWIPVEAATTYIRLGGPDFDRIPVVPFAEAPETGNRVIVYGYGGSPDDLYTVGSGRGPLSSPIQSIDDSVSPPEIVLESDHRFNGQSPERRLYVVGEPISLCQAGSFLRRYSNYGFNTSQSIPPAGTGAVLAANLTGPVEFDYSPGTLERGAILRFAFTLKDPAGDEITPVSQEVQIRNVP</sequence>
<dbReference type="InterPro" id="IPR012902">
    <property type="entry name" value="N_methyl_site"/>
</dbReference>
<dbReference type="Proteomes" id="UP000216984">
    <property type="component" value="Unassembled WGS sequence"/>
</dbReference>
<keyword evidence="1" id="KW-0812">Transmembrane</keyword>
<dbReference type="InterPro" id="IPR045584">
    <property type="entry name" value="Pilin-like"/>
</dbReference>
<dbReference type="EMBL" id="NEFY01000010">
    <property type="protein sequence ID" value="OZC35490.1"/>
    <property type="molecule type" value="Genomic_DNA"/>
</dbReference>
<evidence type="ECO:0000313" key="3">
    <source>
        <dbReference type="Proteomes" id="UP000216984"/>
    </source>
</evidence>
<name>A0A7Z1DT20_9GAMM</name>
<dbReference type="Pfam" id="PF07963">
    <property type="entry name" value="N_methyl"/>
    <property type="match status" value="1"/>
</dbReference>
<dbReference type="PROSITE" id="PS00409">
    <property type="entry name" value="PROKAR_NTER_METHYL"/>
    <property type="match status" value="1"/>
</dbReference>
<reference evidence="2 3" key="1">
    <citation type="submission" date="2017-06" db="EMBL/GenBank/DDBJ databases">
        <title>Draft genome sequence of the halophilic bacterium Marinobacter vinifirmus FB1.</title>
        <authorList>
            <person name="Stepanov V.G."/>
            <person name="Roberts D.J."/>
            <person name="Fox G.E."/>
        </authorList>
    </citation>
    <scope>NUCLEOTIDE SEQUENCE [LARGE SCALE GENOMIC DNA]</scope>
    <source>
        <strain evidence="2 3">FB1</strain>
    </source>
</reference>
<feature type="transmembrane region" description="Helical" evidence="1">
    <location>
        <begin position="12"/>
        <end position="30"/>
    </location>
</feature>
<gene>
    <name evidence="2" type="ORF">B9Q17_07380</name>
</gene>
<dbReference type="NCBIfam" id="TIGR02532">
    <property type="entry name" value="IV_pilin_GFxxxE"/>
    <property type="match status" value="1"/>
</dbReference>
<organism evidence="2 3">
    <name type="scientific">Marinobacter vinifirmus</name>
    <dbReference type="NCBI Taxonomy" id="355591"/>
    <lineage>
        <taxon>Bacteria</taxon>
        <taxon>Pseudomonadati</taxon>
        <taxon>Pseudomonadota</taxon>
        <taxon>Gammaproteobacteria</taxon>
        <taxon>Pseudomonadales</taxon>
        <taxon>Marinobacteraceae</taxon>
        <taxon>Marinobacter</taxon>
    </lineage>
</organism>
<comment type="caution">
    <text evidence="2">The sequence shown here is derived from an EMBL/GenBank/DDBJ whole genome shotgun (WGS) entry which is preliminary data.</text>
</comment>
<dbReference type="AlphaFoldDB" id="A0A7Z1DT20"/>
<dbReference type="SUPFAM" id="SSF54523">
    <property type="entry name" value="Pili subunits"/>
    <property type="match status" value="1"/>
</dbReference>
<accession>A0A7Z1DT20</accession>
<proteinExistence type="predicted"/>
<keyword evidence="3" id="KW-1185">Reference proteome</keyword>
<protein>
    <submittedName>
        <fullName evidence="2">Prepilin-type cleavage/methylation domain-containing protein</fullName>
    </submittedName>
</protein>
<keyword evidence="1" id="KW-0472">Membrane</keyword>
<evidence type="ECO:0000256" key="1">
    <source>
        <dbReference type="SAM" id="Phobius"/>
    </source>
</evidence>
<keyword evidence="1" id="KW-1133">Transmembrane helix</keyword>
<dbReference type="RefSeq" id="WP_094625517.1">
    <property type="nucleotide sequence ID" value="NZ_NEFY01000010.1"/>
</dbReference>
<evidence type="ECO:0000313" key="2">
    <source>
        <dbReference type="EMBL" id="OZC35490.1"/>
    </source>
</evidence>